<dbReference type="EMBL" id="LAZR01003071">
    <property type="protein sequence ID" value="KKN22324.1"/>
    <property type="molecule type" value="Genomic_DNA"/>
</dbReference>
<evidence type="ECO:0000313" key="1">
    <source>
        <dbReference type="EMBL" id="KKN22324.1"/>
    </source>
</evidence>
<protein>
    <submittedName>
        <fullName evidence="1">Uncharacterized protein</fullName>
    </submittedName>
</protein>
<proteinExistence type="predicted"/>
<organism evidence="1">
    <name type="scientific">marine sediment metagenome</name>
    <dbReference type="NCBI Taxonomy" id="412755"/>
    <lineage>
        <taxon>unclassified sequences</taxon>
        <taxon>metagenomes</taxon>
        <taxon>ecological metagenomes</taxon>
    </lineage>
</organism>
<accession>A0A0F9NWY3</accession>
<sequence>KYYPAKYMGEFGEAFYTCLRILFTNQEFLSQMIRKSETGNSFQLLWQDHVTPLIEDRDNNGKPIKLKRSDISSNINGEPLYILVDKQWIKLKDLDAGYSFESAHIYVYRMLPSGEKQIGITQIEYINNDFSKIKDSLGNDVDLYEGFPVLDAKSPYTIHGVWLSTPEGNILLSDVKPSDFSIRSEENSKWFEEFTTVKNSKLENVLYMSFIINAGDKITAFLQKTTIKHKNSEVITKFFPDTQKSQLHGLAFEGDVRVILESEPNLEVVKPKSDALKNVITQILFARISKKHVKRIIVSNDLLNLHSLSEKYSISLFKDIVSDVKPRSNDALSDATSPLKDAYNKPNDIVTSDDYWLKLSTRFMLSGEERSFNLDLTKKKFYNAWLLLIQNDLLKKEGINWVINTESRFYGPQNGYQNMLFTSGDPLQPIAFDNNFDIQASEESIVKKLDIVLSGIFGLPGFSSLISGFMTFTEISLNNFNIDFILHGVETHRKFNNDFGLYTLSHGKVRTLRTGELPSFITDLFINGFGHITNENNILTPNIAVFLNEYFELYSPIESSDFADAVSIFLEDQITEELDLLTKDTKSYKGQEEIYEFLIRKADIVVDQLFTAYGEFYGDYDHYYQTRKQVRSYIRIFTTQVVSGKLFHNLPQALGNIFRTGTDSFIELQSSFGGSSLGTTYSQNPIFNRGLKIPISYNELVDFLGDNSNAAFVVQTGYSNLDFNTYWKINEEEIGNKLTASYNYYMSLFTKENLGTFYDRDFRINFIIDGGAGVVSSNTISDRFNLIEKYSIDFKPSDPIQLQDAIASMLTYTLGLPDAFIDIKIARSPLHFLYADLFTIHMPEYVKIEGTFMWNAARGRKQMTRDKYNAIANDFNGQEIKFKLGDKHNFLGFDSPFSDVLNTLQRFFSLKTGQDIVIADLTKK</sequence>
<comment type="caution">
    <text evidence="1">The sequence shown here is derived from an EMBL/GenBank/DDBJ whole genome shotgun (WGS) entry which is preliminary data.</text>
</comment>
<reference evidence="1" key="1">
    <citation type="journal article" date="2015" name="Nature">
        <title>Complex archaea that bridge the gap between prokaryotes and eukaryotes.</title>
        <authorList>
            <person name="Spang A."/>
            <person name="Saw J.H."/>
            <person name="Jorgensen S.L."/>
            <person name="Zaremba-Niedzwiedzka K."/>
            <person name="Martijn J."/>
            <person name="Lind A.E."/>
            <person name="van Eijk R."/>
            <person name="Schleper C."/>
            <person name="Guy L."/>
            <person name="Ettema T.J."/>
        </authorList>
    </citation>
    <scope>NUCLEOTIDE SEQUENCE</scope>
</reference>
<name>A0A0F9NWY3_9ZZZZ</name>
<feature type="non-terminal residue" evidence="1">
    <location>
        <position position="1"/>
    </location>
</feature>
<dbReference type="AlphaFoldDB" id="A0A0F9NWY3"/>
<gene>
    <name evidence="1" type="ORF">LCGC14_0916250</name>
</gene>